<evidence type="ECO:0000313" key="1">
    <source>
        <dbReference type="EMBL" id="OGD68109.1"/>
    </source>
</evidence>
<sequence>MQVAPIVPQRKTGEVFIKSLPFAQQRLILSQEIIPAVRGEYYSYSSIFTQEQPLYALMKCKSNKARPISAIADLGSEVNALFQFNEDGQKILSIKTADTLGLLGGVNSEIVFDDIWIAPTNLTSKQFMELWVDKKEKELVSVCRKVINAHHTLVKLHKGLVVAMMISGGKYGMFLVSKVTPSLIKIEACHILL</sequence>
<protein>
    <submittedName>
        <fullName evidence="1">Uncharacterized protein</fullName>
    </submittedName>
</protein>
<reference evidence="1 2" key="1">
    <citation type="journal article" date="2016" name="Nat. Commun.">
        <title>Thousands of microbial genomes shed light on interconnected biogeochemical processes in an aquifer system.</title>
        <authorList>
            <person name="Anantharaman K."/>
            <person name="Brown C.T."/>
            <person name="Hug L.A."/>
            <person name="Sharon I."/>
            <person name="Castelle C.J."/>
            <person name="Probst A.J."/>
            <person name="Thomas B.C."/>
            <person name="Singh A."/>
            <person name="Wilkins M.J."/>
            <person name="Karaoz U."/>
            <person name="Brodie E.L."/>
            <person name="Williams K.H."/>
            <person name="Hubbard S.S."/>
            <person name="Banfield J.F."/>
        </authorList>
    </citation>
    <scope>NUCLEOTIDE SEQUENCE [LARGE SCALE GENOMIC DNA]</scope>
</reference>
<dbReference type="EMBL" id="MEZZ01000039">
    <property type="protein sequence ID" value="OGD68109.1"/>
    <property type="molecule type" value="Genomic_DNA"/>
</dbReference>
<accession>A0A1F5EL28</accession>
<comment type="caution">
    <text evidence="1">The sequence shown here is derived from an EMBL/GenBank/DDBJ whole genome shotgun (WGS) entry which is preliminary data.</text>
</comment>
<gene>
    <name evidence="1" type="ORF">A2811_00670</name>
</gene>
<evidence type="ECO:0000313" key="2">
    <source>
        <dbReference type="Proteomes" id="UP000186670"/>
    </source>
</evidence>
<name>A0A1F5EL28_9BACT</name>
<proteinExistence type="predicted"/>
<dbReference type="Proteomes" id="UP000186670">
    <property type="component" value="Unassembled WGS sequence"/>
</dbReference>
<dbReference type="AlphaFoldDB" id="A0A1F5EL28"/>
<organism evidence="1 2">
    <name type="scientific">Candidatus Campbellbacteria bacterium RIFCSPHIGHO2_01_FULL_34_10</name>
    <dbReference type="NCBI Taxonomy" id="1797577"/>
    <lineage>
        <taxon>Bacteria</taxon>
        <taxon>Candidatus Campbelliibacteriota</taxon>
    </lineage>
</organism>